<dbReference type="Proteomes" id="UP000317365">
    <property type="component" value="Chromosome"/>
</dbReference>
<feature type="transmembrane region" description="Helical" evidence="1">
    <location>
        <begin position="463"/>
        <end position="484"/>
    </location>
</feature>
<keyword evidence="1" id="KW-1133">Transmembrane helix</keyword>
<accession>A0A515ENC2</accession>
<sequence>MQTQSSDLSVKAFHQILLWPLRLMPVRGSVGQHAKPWQLLADMGEASPWREVVDEYTGDSDRFHERHYNEFVTFLPYVQRFLYGEGRSPKGAGAAGSPMRVFRRSDVKSVRVTTREGTAALTLDIVHVDLYFFLDLDLVLLNVEVCASALTLAQAQEVMYRFGRGYPAGWDAQGHAQHCLASAQWLGHDDRVLAESDAHDRDSFMAHVSSHRAPRTATHWAWLLQPLVSDHSDQAGALRYRQIEYYRMPLLAYLALDRPQALERNDFIRLGLVTGEARPGDDAQAHQKEVHFQHFEKDYCYDRFWIPTGAAPHTRYLCSGRSLVVVGDANSPFFMCRDRGVLAQFRHQHFLLFLIAHFQKAALLMFSDRLAEALKNLDITDAASVRSFKRTIRDSFASFLRFTHRYWFHSVSEQAQVRTLFRMCAGHLGLDPLYAEVKERIAEMNQYLEADSIRRQANTVVRLTVVTIFGLIGTVTTGFLGMNLLAEADAPIERKLAVFAAVFLLTTALTVYTMAKSKRLSDFLDVLSDERATWWQKTKAFVLIWNKNTD</sequence>
<evidence type="ECO:0000256" key="1">
    <source>
        <dbReference type="SAM" id="Phobius"/>
    </source>
</evidence>
<protein>
    <recommendedName>
        <fullName evidence="4">CorA-like Mg2+ transporter protein</fullName>
    </recommendedName>
</protein>
<dbReference type="Gene3D" id="1.20.58.340">
    <property type="entry name" value="Magnesium transport protein CorA, transmembrane region"/>
    <property type="match status" value="1"/>
</dbReference>
<reference evidence="3" key="1">
    <citation type="submission" date="2019-02" db="EMBL/GenBank/DDBJ databases">
        <title>Complete genome sequence of Rhodoferax sp. Gr-4.</title>
        <authorList>
            <person name="Jin L."/>
        </authorList>
    </citation>
    <scope>NUCLEOTIDE SEQUENCE [LARGE SCALE GENOMIC DNA]</scope>
    <source>
        <strain evidence="3">Gr-4</strain>
    </source>
</reference>
<dbReference type="KEGG" id="rhg:EXZ61_08315"/>
<dbReference type="RefSeq" id="WP_142810829.1">
    <property type="nucleotide sequence ID" value="NZ_CP036282.1"/>
</dbReference>
<reference evidence="3" key="2">
    <citation type="journal article" date="2020" name="Int. J. Syst. Evol. Microbiol.">
        <title>Genomic insights into a novel species Rhodoferax aquaticus sp. nov., isolated from freshwater.</title>
        <authorList>
            <person name="Li T."/>
            <person name="Zhuo Y."/>
            <person name="Jin C.Z."/>
            <person name="Wu X."/>
            <person name="Ko S.R."/>
            <person name="Jin F.J."/>
            <person name="Ahn C.Y."/>
            <person name="Oh H.M."/>
            <person name="Lee H.G."/>
            <person name="Jin L."/>
        </authorList>
    </citation>
    <scope>NUCLEOTIDE SEQUENCE [LARGE SCALE GENOMIC DNA]</scope>
    <source>
        <strain evidence="3">Gr-4</strain>
    </source>
</reference>
<proteinExistence type="predicted"/>
<organism evidence="2 3">
    <name type="scientific">Rhodoferax aquaticus</name>
    <dbReference type="NCBI Taxonomy" id="2527691"/>
    <lineage>
        <taxon>Bacteria</taxon>
        <taxon>Pseudomonadati</taxon>
        <taxon>Pseudomonadota</taxon>
        <taxon>Betaproteobacteria</taxon>
        <taxon>Burkholderiales</taxon>
        <taxon>Comamonadaceae</taxon>
        <taxon>Rhodoferax</taxon>
    </lineage>
</organism>
<keyword evidence="3" id="KW-1185">Reference proteome</keyword>
<keyword evidence="1" id="KW-0472">Membrane</keyword>
<dbReference type="AlphaFoldDB" id="A0A515ENC2"/>
<evidence type="ECO:0000313" key="3">
    <source>
        <dbReference type="Proteomes" id="UP000317365"/>
    </source>
</evidence>
<keyword evidence="1" id="KW-0812">Transmembrane</keyword>
<gene>
    <name evidence="2" type="ORF">EXZ61_08315</name>
</gene>
<dbReference type="EMBL" id="CP036282">
    <property type="protein sequence ID" value="QDL54167.1"/>
    <property type="molecule type" value="Genomic_DNA"/>
</dbReference>
<feature type="transmembrane region" description="Helical" evidence="1">
    <location>
        <begin position="496"/>
        <end position="515"/>
    </location>
</feature>
<name>A0A515ENC2_9BURK</name>
<evidence type="ECO:0008006" key="4">
    <source>
        <dbReference type="Google" id="ProtNLM"/>
    </source>
</evidence>
<evidence type="ECO:0000313" key="2">
    <source>
        <dbReference type="EMBL" id="QDL54167.1"/>
    </source>
</evidence>